<dbReference type="Pfam" id="PF04610">
    <property type="entry name" value="TrbL"/>
    <property type="match status" value="1"/>
</dbReference>
<comment type="subcellular location">
    <subcellularLocation>
        <location evidence="1">Membrane</location>
        <topology evidence="1">Multi-pass membrane protein</topology>
    </subcellularLocation>
</comment>
<name>A0ABU8QKQ4_9RHOB</name>
<feature type="transmembrane region" description="Helical" evidence="6">
    <location>
        <begin position="31"/>
        <end position="49"/>
    </location>
</feature>
<keyword evidence="3 6" id="KW-0812">Transmembrane</keyword>
<sequence>MSGESADGLIRSLKAVLTGVIDEIASITRGAILTFFAINIIVSLGRSTIGNTPFAEFLQKLGYSVIMAVFLLGIVTIIPDIVGWLLQFSGVLNQAAAQGAGLSSTGAGTAAEPSVGNILQNGLSGLASMLDSIDLLSPATFLFVFIALVATVLLGVTIVVFVVAYGELYFVAVLGMIVLGLGVFEPTKDLVKTYFMTLLGSTLALVTILLTYAIITGASSAAFGQAGGWDGGLTEVLASLLLQVVGVFLILMLPRTIQGLVGSGGSTALGPLLGAAVAGGIAKASAATLGAAGGGLGGLASGGVSAAGGSAGEIATSALASAGKGAKTYAGAGWSRPVTGLAQQAASDLRGKFGKAKNE</sequence>
<evidence type="ECO:0000313" key="8">
    <source>
        <dbReference type="Proteomes" id="UP001368270"/>
    </source>
</evidence>
<dbReference type="InterPro" id="IPR007688">
    <property type="entry name" value="Conjugal_tfr_TrbL/VirB6"/>
</dbReference>
<keyword evidence="4 6" id="KW-1133">Transmembrane helix</keyword>
<dbReference type="EMBL" id="JBBGAZ010000015">
    <property type="protein sequence ID" value="MEJ5220004.1"/>
    <property type="molecule type" value="Genomic_DNA"/>
</dbReference>
<dbReference type="Proteomes" id="UP001368270">
    <property type="component" value="Unassembled WGS sequence"/>
</dbReference>
<gene>
    <name evidence="7" type="ORF">WG622_17245</name>
</gene>
<evidence type="ECO:0000256" key="5">
    <source>
        <dbReference type="ARBA" id="ARBA00023136"/>
    </source>
</evidence>
<feature type="transmembrane region" description="Helical" evidence="6">
    <location>
        <begin position="139"/>
        <end position="162"/>
    </location>
</feature>
<feature type="transmembrane region" description="Helical" evidence="6">
    <location>
        <begin position="196"/>
        <end position="216"/>
    </location>
</feature>
<protein>
    <submittedName>
        <fullName evidence="7">Type IV secretion system protein</fullName>
    </submittedName>
</protein>
<proteinExistence type="inferred from homology"/>
<organism evidence="7 8">
    <name type="scientific">Cognatishimia coralii</name>
    <dbReference type="NCBI Taxonomy" id="3083254"/>
    <lineage>
        <taxon>Bacteria</taxon>
        <taxon>Pseudomonadati</taxon>
        <taxon>Pseudomonadota</taxon>
        <taxon>Alphaproteobacteria</taxon>
        <taxon>Rhodobacterales</taxon>
        <taxon>Paracoccaceae</taxon>
        <taxon>Cognatishimia</taxon>
    </lineage>
</organism>
<evidence type="ECO:0000256" key="6">
    <source>
        <dbReference type="SAM" id="Phobius"/>
    </source>
</evidence>
<comment type="caution">
    <text evidence="7">The sequence shown here is derived from an EMBL/GenBank/DDBJ whole genome shotgun (WGS) entry which is preliminary data.</text>
</comment>
<comment type="similarity">
    <text evidence="2">Belongs to the TrbL/VirB6 family.</text>
</comment>
<dbReference type="RefSeq" id="WP_339404652.1">
    <property type="nucleotide sequence ID" value="NZ_JBBGAZ010000015.1"/>
</dbReference>
<feature type="transmembrane region" description="Helical" evidence="6">
    <location>
        <begin position="61"/>
        <end position="86"/>
    </location>
</feature>
<keyword evidence="8" id="KW-1185">Reference proteome</keyword>
<evidence type="ECO:0000313" key="7">
    <source>
        <dbReference type="EMBL" id="MEJ5220004.1"/>
    </source>
</evidence>
<accession>A0ABU8QKQ4</accession>
<evidence type="ECO:0000256" key="1">
    <source>
        <dbReference type="ARBA" id="ARBA00004141"/>
    </source>
</evidence>
<feature type="transmembrane region" description="Helical" evidence="6">
    <location>
        <begin position="168"/>
        <end position="184"/>
    </location>
</feature>
<keyword evidence="5 6" id="KW-0472">Membrane</keyword>
<evidence type="ECO:0000256" key="3">
    <source>
        <dbReference type="ARBA" id="ARBA00022692"/>
    </source>
</evidence>
<evidence type="ECO:0000256" key="4">
    <source>
        <dbReference type="ARBA" id="ARBA00022989"/>
    </source>
</evidence>
<evidence type="ECO:0000256" key="2">
    <source>
        <dbReference type="ARBA" id="ARBA00007802"/>
    </source>
</evidence>
<reference evidence="7 8" key="1">
    <citation type="submission" date="2024-03" db="EMBL/GenBank/DDBJ databases">
        <title>Cognatishimia coralii sp. nov., a marine bacterium isolated from coral surrounding seawater.</title>
        <authorList>
            <person name="Liu X."/>
            <person name="Liu S."/>
            <person name="Sun H."/>
            <person name="Zhang Y."/>
        </authorList>
    </citation>
    <scope>NUCLEOTIDE SEQUENCE [LARGE SCALE GENOMIC DNA]</scope>
    <source>
        <strain evidence="7 8">D5M38</strain>
    </source>
</reference>
<feature type="transmembrane region" description="Helical" evidence="6">
    <location>
        <begin position="236"/>
        <end position="253"/>
    </location>
</feature>